<dbReference type="InterPro" id="IPR012340">
    <property type="entry name" value="NA-bd_OB-fold"/>
</dbReference>
<comment type="caution">
    <text evidence="4">The sequence shown here is derived from an EMBL/GenBank/DDBJ whole genome shotgun (WGS) entry which is preliminary data.</text>
</comment>
<dbReference type="GO" id="GO:0003697">
    <property type="term" value="F:single-stranded DNA binding"/>
    <property type="evidence" value="ECO:0007669"/>
    <property type="project" value="InterPro"/>
</dbReference>
<reference evidence="4 5" key="1">
    <citation type="submission" date="2014-12" db="EMBL/GenBank/DDBJ databases">
        <title>Genome sequencing of Arthrobacter phenanthrenivorans SWC37.</title>
        <authorList>
            <person name="Tan P.W."/>
            <person name="Chan K.-G."/>
        </authorList>
    </citation>
    <scope>NUCLEOTIDE SEQUENCE [LARGE SCALE GENOMIC DNA]</scope>
    <source>
        <strain evidence="4 5">SWC37</strain>
    </source>
</reference>
<dbReference type="SUPFAM" id="SSF50249">
    <property type="entry name" value="Nucleic acid-binding proteins"/>
    <property type="match status" value="1"/>
</dbReference>
<proteinExistence type="predicted"/>
<dbReference type="AlphaFoldDB" id="A0A0B4D3C1"/>
<organism evidence="4 5">
    <name type="scientific">Pseudarthrobacter phenanthrenivorans</name>
    <name type="common">Arthrobacter phenanthrenivorans</name>
    <dbReference type="NCBI Taxonomy" id="361575"/>
    <lineage>
        <taxon>Bacteria</taxon>
        <taxon>Bacillati</taxon>
        <taxon>Actinomycetota</taxon>
        <taxon>Actinomycetes</taxon>
        <taxon>Micrococcales</taxon>
        <taxon>Micrococcaceae</taxon>
        <taxon>Pseudarthrobacter</taxon>
    </lineage>
</organism>
<protein>
    <submittedName>
        <fullName evidence="4">Single-stranded DNA-binding protein</fullName>
    </submittedName>
</protein>
<evidence type="ECO:0000256" key="2">
    <source>
        <dbReference type="PROSITE-ProRule" id="PRU00252"/>
    </source>
</evidence>
<evidence type="ECO:0000313" key="5">
    <source>
        <dbReference type="Proteomes" id="UP000031196"/>
    </source>
</evidence>
<name>A0A0B4D3C1_PSEPS</name>
<dbReference type="Gene3D" id="2.40.50.140">
    <property type="entry name" value="Nucleic acid-binding proteins"/>
    <property type="match status" value="1"/>
</dbReference>
<evidence type="ECO:0000313" key="4">
    <source>
        <dbReference type="EMBL" id="KIC67879.1"/>
    </source>
</evidence>
<keyword evidence="1 2" id="KW-0238">DNA-binding</keyword>
<dbReference type="OrthoDB" id="4427276at2"/>
<evidence type="ECO:0000256" key="3">
    <source>
        <dbReference type="SAM" id="MobiDB-lite"/>
    </source>
</evidence>
<sequence>MSDTTITIRGFVATEITSSTTPGGVATASFRLGSTARRFDQASKTWGDGHTNWFTVQGYRNLAGTLGCSIRKGQPVIVVGKLKIRTWEKEGRVYHSTIIDAEAVGHDLTFGSANFIRTAARPALSLVEQPPAPDAAAMDQFPDDEPEDRDNEHPDDPGQPAVIIEDSDGSPASLDLETGELAEV</sequence>
<dbReference type="PROSITE" id="PS50935">
    <property type="entry name" value="SSB"/>
    <property type="match status" value="1"/>
</dbReference>
<dbReference type="RefSeq" id="WP_043450971.1">
    <property type="nucleotide sequence ID" value="NZ_JWTB01000012.1"/>
</dbReference>
<gene>
    <name evidence="4" type="ORF">RM50_06235</name>
</gene>
<feature type="region of interest" description="Disordered" evidence="3">
    <location>
        <begin position="132"/>
        <end position="184"/>
    </location>
</feature>
<dbReference type="EMBL" id="JWTB01000012">
    <property type="protein sequence ID" value="KIC67879.1"/>
    <property type="molecule type" value="Genomic_DNA"/>
</dbReference>
<dbReference type="Proteomes" id="UP000031196">
    <property type="component" value="Unassembled WGS sequence"/>
</dbReference>
<dbReference type="InterPro" id="IPR000424">
    <property type="entry name" value="Primosome_PriB/ssb"/>
</dbReference>
<dbReference type="CDD" id="cd04496">
    <property type="entry name" value="SSB_OBF"/>
    <property type="match status" value="1"/>
</dbReference>
<dbReference type="Pfam" id="PF00436">
    <property type="entry name" value="SSB"/>
    <property type="match status" value="1"/>
</dbReference>
<accession>A0A0B4D3C1</accession>
<evidence type="ECO:0000256" key="1">
    <source>
        <dbReference type="ARBA" id="ARBA00023125"/>
    </source>
</evidence>